<evidence type="ECO:0000313" key="11">
    <source>
        <dbReference type="Proteomes" id="UP000271337"/>
    </source>
</evidence>
<feature type="transmembrane region" description="Helical" evidence="9">
    <location>
        <begin position="99"/>
        <end position="118"/>
    </location>
</feature>
<gene>
    <name evidence="10" type="ORF">D0867_06375</name>
</gene>
<dbReference type="PANTHER" id="PTHR31806:SF1">
    <property type="entry name" value="PURINE-CYTOSINE PERMEASE FCY2-RELATED"/>
    <property type="match status" value="1"/>
</dbReference>
<dbReference type="AlphaFoldDB" id="A0A3M6ZNV9"/>
<keyword evidence="3 7" id="KW-0813">Transport</keyword>
<sequence>MLDGNGHSLYGQAATRNHHNGHREEPSAIPQYQPSDIEAGVTHNADVKSSYWLRLAKKLSIETGGIQRVTEEECEHDSTRVWNACTFCNSRMTRLSANMAVATLSTGMVGPSMGLAFWDSFAIIIIINLLSYLVPAFTATFGLTGLRMTTFSRYSFGYWGNLLVVVFSMVSTTGWNAINAISGASCLAALSNGTLPAWGGVIIITVSVWILCVLGISWIHRVDSYLWIPPLIVWCVAAGTGAKNLNGFAVESPVGENGAAKSLSFIAVVFSFAVSWTNCASDYNVKMPRKTPKWKLFVATYVGICAPAILAQTLGAALYSGAQVNPSWKGAYDDYGVGGPLKMALQHAGGFGKFLMVLAGLSSIPNNIPNNYSFALHAQNFGPWAMRIPRIAFVTLGFIVAIIVGCLASLSFESSLQTFLSIIGYWTIIHIVIVLEEHFVFRKGRWSMYDLSAWSDATVLPFGWGAIGAFCFGFLGAALGMSVSWYTAPIAGLIGRGANIGFELTLGFSGLTFPLARWLEIRITGK</sequence>
<evidence type="ECO:0000256" key="4">
    <source>
        <dbReference type="ARBA" id="ARBA00022692"/>
    </source>
</evidence>
<comment type="subcellular location">
    <subcellularLocation>
        <location evidence="1">Membrane</location>
        <topology evidence="1">Multi-pass membrane protein</topology>
    </subcellularLocation>
</comment>
<name>A0A3M6ZNV9_HORWE</name>
<evidence type="ECO:0000256" key="1">
    <source>
        <dbReference type="ARBA" id="ARBA00004141"/>
    </source>
</evidence>
<feature type="transmembrane region" description="Helical" evidence="9">
    <location>
        <begin position="124"/>
        <end position="146"/>
    </location>
</feature>
<feature type="region of interest" description="Disordered" evidence="8">
    <location>
        <begin position="1"/>
        <end position="30"/>
    </location>
</feature>
<dbReference type="InterPro" id="IPR026030">
    <property type="entry name" value="Pur-cyt_permease_Fcy2/21/22"/>
</dbReference>
<evidence type="ECO:0000256" key="2">
    <source>
        <dbReference type="ARBA" id="ARBA00008974"/>
    </source>
</evidence>
<dbReference type="Gene3D" id="1.10.4160.10">
    <property type="entry name" value="Hydantoin permease"/>
    <property type="match status" value="1"/>
</dbReference>
<proteinExistence type="inferred from homology"/>
<evidence type="ECO:0000256" key="6">
    <source>
        <dbReference type="ARBA" id="ARBA00023136"/>
    </source>
</evidence>
<dbReference type="PANTHER" id="PTHR31806">
    <property type="entry name" value="PURINE-CYTOSINE PERMEASE FCY2-RELATED"/>
    <property type="match status" value="1"/>
</dbReference>
<evidence type="ECO:0000313" key="10">
    <source>
        <dbReference type="EMBL" id="RMY16871.1"/>
    </source>
</evidence>
<organism evidence="10 11">
    <name type="scientific">Hortaea werneckii</name>
    <name type="common">Black yeast</name>
    <name type="synonym">Cladosporium werneckii</name>
    <dbReference type="NCBI Taxonomy" id="91943"/>
    <lineage>
        <taxon>Eukaryota</taxon>
        <taxon>Fungi</taxon>
        <taxon>Dikarya</taxon>
        <taxon>Ascomycota</taxon>
        <taxon>Pezizomycotina</taxon>
        <taxon>Dothideomycetes</taxon>
        <taxon>Dothideomycetidae</taxon>
        <taxon>Mycosphaerellales</taxon>
        <taxon>Teratosphaeriaceae</taxon>
        <taxon>Hortaea</taxon>
    </lineage>
</organism>
<evidence type="ECO:0000256" key="5">
    <source>
        <dbReference type="ARBA" id="ARBA00022989"/>
    </source>
</evidence>
<dbReference type="Pfam" id="PF02133">
    <property type="entry name" value="Transp_cyt_pur"/>
    <property type="match status" value="1"/>
</dbReference>
<keyword evidence="5 9" id="KW-1133">Transmembrane helix</keyword>
<dbReference type="OrthoDB" id="5428495at2759"/>
<evidence type="ECO:0000256" key="9">
    <source>
        <dbReference type="SAM" id="Phobius"/>
    </source>
</evidence>
<feature type="transmembrane region" description="Helical" evidence="9">
    <location>
        <begin position="418"/>
        <end position="441"/>
    </location>
</feature>
<accession>A0A3M6ZNV9</accession>
<feature type="transmembrane region" description="Helical" evidence="9">
    <location>
        <begin position="225"/>
        <end position="242"/>
    </location>
</feature>
<dbReference type="PIRSF" id="PIRSF002744">
    <property type="entry name" value="Pur-cyt_permease"/>
    <property type="match status" value="1"/>
</dbReference>
<dbReference type="VEuPathDB" id="FungiDB:BTJ68_05643"/>
<feature type="transmembrane region" description="Helical" evidence="9">
    <location>
        <begin position="158"/>
        <end position="178"/>
    </location>
</feature>
<feature type="transmembrane region" description="Helical" evidence="9">
    <location>
        <begin position="462"/>
        <end position="488"/>
    </location>
</feature>
<comment type="similarity">
    <text evidence="2 7">Belongs to the purine-cytosine permease (2.A.39) family.</text>
</comment>
<evidence type="ECO:0000256" key="8">
    <source>
        <dbReference type="SAM" id="MobiDB-lite"/>
    </source>
</evidence>
<keyword evidence="6 7" id="KW-0472">Membrane</keyword>
<dbReference type="GO" id="GO:0005886">
    <property type="term" value="C:plasma membrane"/>
    <property type="evidence" value="ECO:0007669"/>
    <property type="project" value="TreeGrafter"/>
</dbReference>
<protein>
    <recommendedName>
        <fullName evidence="12">Purine-cytosine permease FCY21</fullName>
    </recommendedName>
</protein>
<feature type="transmembrane region" description="Helical" evidence="9">
    <location>
        <begin position="296"/>
        <end position="319"/>
    </location>
</feature>
<dbReference type="GO" id="GO:0022857">
    <property type="term" value="F:transmembrane transporter activity"/>
    <property type="evidence" value="ECO:0007669"/>
    <property type="project" value="InterPro"/>
</dbReference>
<feature type="transmembrane region" description="Helical" evidence="9">
    <location>
        <begin position="198"/>
        <end position="218"/>
    </location>
</feature>
<dbReference type="EMBL" id="QWIL01000617">
    <property type="protein sequence ID" value="RMY16871.1"/>
    <property type="molecule type" value="Genomic_DNA"/>
</dbReference>
<comment type="caution">
    <text evidence="10">The sequence shown here is derived from an EMBL/GenBank/DDBJ whole genome shotgun (WGS) entry which is preliminary data.</text>
</comment>
<evidence type="ECO:0000256" key="7">
    <source>
        <dbReference type="PIRNR" id="PIRNR002744"/>
    </source>
</evidence>
<feature type="transmembrane region" description="Helical" evidence="9">
    <location>
        <begin position="262"/>
        <end position="284"/>
    </location>
</feature>
<reference evidence="10 11" key="1">
    <citation type="journal article" date="2018" name="BMC Genomics">
        <title>Genomic evidence for intraspecific hybridization in a clonal and extremely halotolerant yeast.</title>
        <authorList>
            <person name="Gostincar C."/>
            <person name="Stajich J.E."/>
            <person name="Zupancic J."/>
            <person name="Zalar P."/>
            <person name="Gunde-Cimerman N."/>
        </authorList>
    </citation>
    <scope>NUCLEOTIDE SEQUENCE [LARGE SCALE GENOMIC DNA]</scope>
    <source>
        <strain evidence="10 11">EXF-6669</strain>
    </source>
</reference>
<dbReference type="Proteomes" id="UP000271337">
    <property type="component" value="Unassembled WGS sequence"/>
</dbReference>
<keyword evidence="4 9" id="KW-0812">Transmembrane</keyword>
<feature type="transmembrane region" description="Helical" evidence="9">
    <location>
        <begin position="391"/>
        <end position="412"/>
    </location>
</feature>
<dbReference type="InterPro" id="IPR001248">
    <property type="entry name" value="Pur-cyt_permease"/>
</dbReference>
<evidence type="ECO:0000256" key="3">
    <source>
        <dbReference type="ARBA" id="ARBA00022448"/>
    </source>
</evidence>
<evidence type="ECO:0008006" key="12">
    <source>
        <dbReference type="Google" id="ProtNLM"/>
    </source>
</evidence>